<keyword evidence="7" id="KW-0418">Kinase</keyword>
<feature type="domain" description="Histidine kinase" evidence="11">
    <location>
        <begin position="314"/>
        <end position="536"/>
    </location>
</feature>
<dbReference type="SMART" id="SM00388">
    <property type="entry name" value="HisKA"/>
    <property type="match status" value="1"/>
</dbReference>
<dbReference type="FunFam" id="3.30.565.10:FF:000006">
    <property type="entry name" value="Sensor histidine kinase WalK"/>
    <property type="match status" value="1"/>
</dbReference>
<dbReference type="InterPro" id="IPR004358">
    <property type="entry name" value="Sig_transdc_His_kin-like_C"/>
</dbReference>
<dbReference type="EMBL" id="QJTC01000012">
    <property type="protein sequence ID" value="PYE77783.1"/>
    <property type="molecule type" value="Genomic_DNA"/>
</dbReference>
<dbReference type="OrthoDB" id="9809766at2"/>
<evidence type="ECO:0000256" key="6">
    <source>
        <dbReference type="ARBA" id="ARBA00022741"/>
    </source>
</evidence>
<dbReference type="GO" id="GO:0007234">
    <property type="term" value="P:osmosensory signaling via phosphorelay pathway"/>
    <property type="evidence" value="ECO:0007669"/>
    <property type="project" value="TreeGrafter"/>
</dbReference>
<keyword evidence="4" id="KW-0597">Phosphoprotein</keyword>
<dbReference type="InterPro" id="IPR050351">
    <property type="entry name" value="BphY/WalK/GraS-like"/>
</dbReference>
<keyword evidence="8" id="KW-0067">ATP-binding</keyword>
<evidence type="ECO:0000256" key="4">
    <source>
        <dbReference type="ARBA" id="ARBA00022553"/>
    </source>
</evidence>
<dbReference type="InterPro" id="IPR036890">
    <property type="entry name" value="HATPase_C_sf"/>
</dbReference>
<gene>
    <name evidence="13" type="ORF">DFQ15_11233</name>
</gene>
<keyword evidence="5" id="KW-0808">Transferase</keyword>
<dbReference type="Pfam" id="PF00512">
    <property type="entry name" value="HisKA"/>
    <property type="match status" value="1"/>
</dbReference>
<dbReference type="AlphaFoldDB" id="A0A318SG19"/>
<dbReference type="Pfam" id="PF00672">
    <property type="entry name" value="HAMP"/>
    <property type="match status" value="1"/>
</dbReference>
<name>A0A318SG19_9BURK</name>
<dbReference type="PANTHER" id="PTHR42878">
    <property type="entry name" value="TWO-COMPONENT HISTIDINE KINASE"/>
    <property type="match status" value="1"/>
</dbReference>
<dbReference type="Pfam" id="PF02518">
    <property type="entry name" value="HATPase_c"/>
    <property type="match status" value="1"/>
</dbReference>
<sequence>MFRFKISMALGLLVALVCVQAAFVYMGSVRVYDYAQHSRLASDIMAELVDLSANKQRLRVWALQRLMNAAEASPETRIALLAQMRASATTLQDLARRDQELLEKLSGQSMVEPPADGQRLVAIADLLDDDIVAMQHRLLELAPLTTGSDFGAVWQELDGVFNPARVRNLRDLVDSAIKRQRQVVPAARAVTASMLDALRMQAIGMAAVTLLASIVMARWLGSHLQQPLARLMTGIRQLQAGQLDHRVRIESEDEFAKVAEQFNAMTDELQQHRTRADATRQQLEAAVQDRTAELRQAHETLQRIDERRRQLFADLSHDLRTPATAIRGEAEIALRGADRPVAEYRQTLSRIVDGVGQLSDVVDDLMLVARADADQLILRPAPVELLPLVQEAVEQAGVLGAARRVRVCLEFPENAMSASIRLHADEDRLRRALMVVLDNAERYSHEGGTVRVRCSRDGDRARVTVQDEGIGIDTDEMPLVFERFVRGRRARLHRADGSGIGLSIANAIVTGHGGTISIASQRDAGTAVHIVLPLAGAATVPSASDADA</sequence>
<dbReference type="Gene3D" id="6.10.340.10">
    <property type="match status" value="1"/>
</dbReference>
<dbReference type="SMART" id="SM00387">
    <property type="entry name" value="HATPase_c"/>
    <property type="match status" value="1"/>
</dbReference>
<dbReference type="GO" id="GO:0005886">
    <property type="term" value="C:plasma membrane"/>
    <property type="evidence" value="ECO:0007669"/>
    <property type="project" value="UniProtKB-SubCell"/>
</dbReference>
<dbReference type="GO" id="GO:0000155">
    <property type="term" value="F:phosphorelay sensor kinase activity"/>
    <property type="evidence" value="ECO:0007669"/>
    <property type="project" value="InterPro"/>
</dbReference>
<dbReference type="InterPro" id="IPR036097">
    <property type="entry name" value="HisK_dim/P_sf"/>
</dbReference>
<dbReference type="SUPFAM" id="SSF55874">
    <property type="entry name" value="ATPase domain of HSP90 chaperone/DNA topoisomerase II/histidine kinase"/>
    <property type="match status" value="1"/>
</dbReference>
<reference evidence="13 14" key="1">
    <citation type="submission" date="2018-06" db="EMBL/GenBank/DDBJ databases">
        <title>Genomic Encyclopedia of Type Strains, Phase III (KMG-III): the genomes of soil and plant-associated and newly described type strains.</title>
        <authorList>
            <person name="Whitman W."/>
        </authorList>
    </citation>
    <scope>NUCLEOTIDE SEQUENCE [LARGE SCALE GENOMIC DNA]</scope>
    <source>
        <strain evidence="13 14">CECT 7646</strain>
    </source>
</reference>
<dbReference type="Gene3D" id="3.30.565.10">
    <property type="entry name" value="Histidine kinase-like ATPase, C-terminal domain"/>
    <property type="match status" value="1"/>
</dbReference>
<dbReference type="SUPFAM" id="SSF158472">
    <property type="entry name" value="HAMP domain-like"/>
    <property type="match status" value="1"/>
</dbReference>
<comment type="subcellular location">
    <subcellularLocation>
        <location evidence="2">Cell inner membrane</location>
        <topology evidence="2">Multi-pass membrane protein</topology>
    </subcellularLocation>
</comment>
<evidence type="ECO:0000256" key="5">
    <source>
        <dbReference type="ARBA" id="ARBA00022679"/>
    </source>
</evidence>
<dbReference type="GO" id="GO:0005524">
    <property type="term" value="F:ATP binding"/>
    <property type="evidence" value="ECO:0007669"/>
    <property type="project" value="UniProtKB-KW"/>
</dbReference>
<dbReference type="InterPro" id="IPR003661">
    <property type="entry name" value="HisK_dim/P_dom"/>
</dbReference>
<evidence type="ECO:0000256" key="10">
    <source>
        <dbReference type="SAM" id="Coils"/>
    </source>
</evidence>
<evidence type="ECO:0000256" key="3">
    <source>
        <dbReference type="ARBA" id="ARBA00012438"/>
    </source>
</evidence>
<dbReference type="InterPro" id="IPR003660">
    <property type="entry name" value="HAMP_dom"/>
</dbReference>
<evidence type="ECO:0000313" key="14">
    <source>
        <dbReference type="Proteomes" id="UP000247540"/>
    </source>
</evidence>
<dbReference type="PROSITE" id="PS50109">
    <property type="entry name" value="HIS_KIN"/>
    <property type="match status" value="1"/>
</dbReference>
<keyword evidence="14" id="KW-1185">Reference proteome</keyword>
<keyword evidence="6" id="KW-0547">Nucleotide-binding</keyword>
<dbReference type="PRINTS" id="PR00344">
    <property type="entry name" value="BCTRLSENSOR"/>
</dbReference>
<evidence type="ECO:0000256" key="7">
    <source>
        <dbReference type="ARBA" id="ARBA00022777"/>
    </source>
</evidence>
<keyword evidence="10" id="KW-0175">Coiled coil</keyword>
<dbReference type="RefSeq" id="WP_110465731.1">
    <property type="nucleotide sequence ID" value="NZ_JAMOFZ010000012.1"/>
</dbReference>
<evidence type="ECO:0000256" key="1">
    <source>
        <dbReference type="ARBA" id="ARBA00000085"/>
    </source>
</evidence>
<dbReference type="InterPro" id="IPR005467">
    <property type="entry name" value="His_kinase_dom"/>
</dbReference>
<comment type="catalytic activity">
    <reaction evidence="1">
        <text>ATP + protein L-histidine = ADP + protein N-phospho-L-histidine.</text>
        <dbReference type="EC" id="2.7.13.3"/>
    </reaction>
</comment>
<dbReference type="PANTHER" id="PTHR42878:SF7">
    <property type="entry name" value="SENSOR HISTIDINE KINASE GLRK"/>
    <property type="match status" value="1"/>
</dbReference>
<dbReference type="SMART" id="SM00304">
    <property type="entry name" value="HAMP"/>
    <property type="match status" value="1"/>
</dbReference>
<comment type="caution">
    <text evidence="13">The sequence shown here is derived from an EMBL/GenBank/DDBJ whole genome shotgun (WGS) entry which is preliminary data.</text>
</comment>
<protein>
    <recommendedName>
        <fullName evidence="3">histidine kinase</fullName>
        <ecNumber evidence="3">2.7.13.3</ecNumber>
    </recommendedName>
</protein>
<evidence type="ECO:0000256" key="2">
    <source>
        <dbReference type="ARBA" id="ARBA00004429"/>
    </source>
</evidence>
<organism evidence="13 14">
    <name type="scientific">Xylophilus ampelinus</name>
    <dbReference type="NCBI Taxonomy" id="54067"/>
    <lineage>
        <taxon>Bacteria</taxon>
        <taxon>Pseudomonadati</taxon>
        <taxon>Pseudomonadota</taxon>
        <taxon>Betaproteobacteria</taxon>
        <taxon>Burkholderiales</taxon>
        <taxon>Xylophilus</taxon>
    </lineage>
</organism>
<feature type="domain" description="HAMP" evidence="12">
    <location>
        <begin position="222"/>
        <end position="274"/>
    </location>
</feature>
<dbReference type="GO" id="GO:0000156">
    <property type="term" value="F:phosphorelay response regulator activity"/>
    <property type="evidence" value="ECO:0007669"/>
    <property type="project" value="TreeGrafter"/>
</dbReference>
<dbReference type="CDD" id="cd06225">
    <property type="entry name" value="HAMP"/>
    <property type="match status" value="1"/>
</dbReference>
<dbReference type="EC" id="2.7.13.3" evidence="3"/>
<dbReference type="InterPro" id="IPR003594">
    <property type="entry name" value="HATPase_dom"/>
</dbReference>
<proteinExistence type="predicted"/>
<accession>A0A318SG19</accession>
<evidence type="ECO:0000259" key="11">
    <source>
        <dbReference type="PROSITE" id="PS50109"/>
    </source>
</evidence>
<dbReference type="Proteomes" id="UP000247540">
    <property type="component" value="Unassembled WGS sequence"/>
</dbReference>
<dbReference type="CDD" id="cd00082">
    <property type="entry name" value="HisKA"/>
    <property type="match status" value="1"/>
</dbReference>
<evidence type="ECO:0000256" key="8">
    <source>
        <dbReference type="ARBA" id="ARBA00022840"/>
    </source>
</evidence>
<keyword evidence="9" id="KW-0902">Two-component regulatory system</keyword>
<dbReference type="PROSITE" id="PS50885">
    <property type="entry name" value="HAMP"/>
    <property type="match status" value="1"/>
</dbReference>
<evidence type="ECO:0000256" key="9">
    <source>
        <dbReference type="ARBA" id="ARBA00023012"/>
    </source>
</evidence>
<dbReference type="Gene3D" id="1.10.287.130">
    <property type="match status" value="1"/>
</dbReference>
<feature type="coiled-coil region" evidence="10">
    <location>
        <begin position="262"/>
        <end position="300"/>
    </location>
</feature>
<dbReference type="GO" id="GO:0030295">
    <property type="term" value="F:protein kinase activator activity"/>
    <property type="evidence" value="ECO:0007669"/>
    <property type="project" value="TreeGrafter"/>
</dbReference>
<evidence type="ECO:0000259" key="12">
    <source>
        <dbReference type="PROSITE" id="PS50885"/>
    </source>
</evidence>
<dbReference type="SUPFAM" id="SSF47384">
    <property type="entry name" value="Homodimeric domain of signal transducing histidine kinase"/>
    <property type="match status" value="1"/>
</dbReference>
<evidence type="ECO:0000313" key="13">
    <source>
        <dbReference type="EMBL" id="PYE77783.1"/>
    </source>
</evidence>